<dbReference type="SUPFAM" id="SSF49344">
    <property type="entry name" value="CBD9-like"/>
    <property type="match status" value="1"/>
</dbReference>
<accession>A0A1N6D3T3</accession>
<dbReference type="Gene3D" id="2.60.40.1190">
    <property type="match status" value="1"/>
</dbReference>
<evidence type="ECO:0000313" key="3">
    <source>
        <dbReference type="EMBL" id="SIN65383.1"/>
    </source>
</evidence>
<dbReference type="Pfam" id="PF19313">
    <property type="entry name" value="DUF5916"/>
    <property type="match status" value="1"/>
</dbReference>
<organism evidence="3 4">
    <name type="scientific">Algoriphagus halophilus</name>
    <dbReference type="NCBI Taxonomy" id="226505"/>
    <lineage>
        <taxon>Bacteria</taxon>
        <taxon>Pseudomonadati</taxon>
        <taxon>Bacteroidota</taxon>
        <taxon>Cytophagia</taxon>
        <taxon>Cytophagales</taxon>
        <taxon>Cyclobacteriaceae</taxon>
        <taxon>Algoriphagus</taxon>
    </lineage>
</organism>
<dbReference type="GO" id="GO:0030246">
    <property type="term" value="F:carbohydrate binding"/>
    <property type="evidence" value="ECO:0007669"/>
    <property type="project" value="InterPro"/>
</dbReference>
<dbReference type="GO" id="GO:0016052">
    <property type="term" value="P:carbohydrate catabolic process"/>
    <property type="evidence" value="ECO:0007669"/>
    <property type="project" value="InterPro"/>
</dbReference>
<dbReference type="EMBL" id="FSRC01000001">
    <property type="protein sequence ID" value="SIN65383.1"/>
    <property type="molecule type" value="Genomic_DNA"/>
</dbReference>
<evidence type="ECO:0000259" key="1">
    <source>
        <dbReference type="Pfam" id="PF06452"/>
    </source>
</evidence>
<feature type="domain" description="Carbohydrate-binding" evidence="1">
    <location>
        <begin position="57"/>
        <end position="227"/>
    </location>
</feature>
<dbReference type="OrthoDB" id="9786766at2"/>
<sequence>MQSTNQKSQLFNPVAFRLYLVKKMLRKALFLLTLFLCTRVSIAQDIIFKKIDVPIVIDGEIDEIWAEADSAYNWMQQFPYDSSLAVNQTVAKVLYDDKNVYVLGIMYNATEDRSYVTPSLRRDFRGAANDNFTVVFDTFQDRTNAFSFGINPFGVRREGLVVNGGSGRESFSLDWDNVWRGEAKPHQGYWVAEMAIPLNSLRFNEGQKFWNLNFYRVDSESAERSTWAPIQRNFSLYNLASSRVAEWEQPTKRSGKNLSFIPFVSGNYDQNFSEGLDANTGLSAGFDVKYGITPGLNLDLTVNPDFSQVEVDQQVTNLDRFEIFFPERRQFFLENADLFSDYGLRDTRPFFSRRIGVSRDENTGQNIQSRIPLGLRLSGKVNDNLRVGVLSMQVADNQTAQLPSYNYSMISLQQKVFSRSNISAFLVNKQTFEDPKEYSDSLYNEWDRTFGFDYNLASADNKITGKFFYHQNINQVKVDSAFATGMEFQYSVPEWEFNMRAQMVGANYAPEVGFVRRTDLRQLAMTYRKRFYPTSGGVQRHGPGFDVDLKGNQTYGLLDWDVNILYDITWRTSAEFSARLRRQYTYLFRSFDPSGTGGLPLEANTEYTNNLLIARYQSDARKKISFELSTRSGEYYNGMRWNLEGSIQWRYQPLGFTSIDFAYNGIRLPDPYNDANLFLIGPRFDFTFSKKLFWTTFVQYNSQIDNVNINSRLQWRFAPVSDMFLVYTDNYLAETQEGFLQFGGSKSRALVFKMTYWLNL</sequence>
<dbReference type="InterPro" id="IPR010502">
    <property type="entry name" value="Carb-bd_dom_fam9"/>
</dbReference>
<dbReference type="STRING" id="226505.SAMN05444394_0129"/>
<gene>
    <name evidence="3" type="ORF">SAMN05444394_0129</name>
</gene>
<evidence type="ECO:0000259" key="2">
    <source>
        <dbReference type="Pfam" id="PF19313"/>
    </source>
</evidence>
<dbReference type="CDD" id="cd09618">
    <property type="entry name" value="CBM9_like_2"/>
    <property type="match status" value="1"/>
</dbReference>
<dbReference type="AlphaFoldDB" id="A0A1N6D3T3"/>
<reference evidence="4" key="1">
    <citation type="submission" date="2016-11" db="EMBL/GenBank/DDBJ databases">
        <authorList>
            <person name="Varghese N."/>
            <person name="Submissions S."/>
        </authorList>
    </citation>
    <scope>NUCLEOTIDE SEQUENCE [LARGE SCALE GENOMIC DNA]</scope>
    <source>
        <strain evidence="4">DSM 15292</strain>
    </source>
</reference>
<evidence type="ECO:0000313" key="4">
    <source>
        <dbReference type="Proteomes" id="UP000185221"/>
    </source>
</evidence>
<feature type="domain" description="DUF5916" evidence="2">
    <location>
        <begin position="258"/>
        <end position="652"/>
    </location>
</feature>
<dbReference type="RefSeq" id="WP_143185780.1">
    <property type="nucleotide sequence ID" value="NZ_FSRC01000001.1"/>
</dbReference>
<dbReference type="Proteomes" id="UP000185221">
    <property type="component" value="Unassembled WGS sequence"/>
</dbReference>
<dbReference type="Pfam" id="PF06452">
    <property type="entry name" value="CBM9_1"/>
    <property type="match status" value="1"/>
</dbReference>
<proteinExistence type="predicted"/>
<dbReference type="InterPro" id="IPR045670">
    <property type="entry name" value="DUF5916"/>
</dbReference>
<name>A0A1N6D3T3_9BACT</name>
<dbReference type="GO" id="GO:0004553">
    <property type="term" value="F:hydrolase activity, hydrolyzing O-glycosyl compounds"/>
    <property type="evidence" value="ECO:0007669"/>
    <property type="project" value="InterPro"/>
</dbReference>
<keyword evidence="4" id="KW-1185">Reference proteome</keyword>
<protein>
    <submittedName>
        <fullName evidence="3">Carbohydrate family 9 binding domain-like</fullName>
    </submittedName>
</protein>